<keyword evidence="4" id="KW-1185">Reference proteome</keyword>
<dbReference type="EMBL" id="FNFB01000006">
    <property type="protein sequence ID" value="SDK22752.1"/>
    <property type="molecule type" value="Genomic_DNA"/>
</dbReference>
<evidence type="ECO:0000259" key="2">
    <source>
        <dbReference type="Pfam" id="PF24837"/>
    </source>
</evidence>
<name>A0A1G9A5T5_9ACTN</name>
<dbReference type="AlphaFoldDB" id="A0A1G9A5T5"/>
<proteinExistence type="predicted"/>
<protein>
    <recommendedName>
        <fullName evidence="2">AMIN-like domain-containing protein</fullName>
    </recommendedName>
</protein>
<dbReference type="InterPro" id="IPR056303">
    <property type="entry name" value="AMIN-like"/>
</dbReference>
<gene>
    <name evidence="3" type="ORF">SAMN05421874_10656</name>
</gene>
<evidence type="ECO:0000313" key="4">
    <source>
        <dbReference type="Proteomes" id="UP000198683"/>
    </source>
</evidence>
<evidence type="ECO:0000313" key="3">
    <source>
        <dbReference type="EMBL" id="SDK22752.1"/>
    </source>
</evidence>
<feature type="compositionally biased region" description="Low complexity" evidence="1">
    <location>
        <begin position="28"/>
        <end position="61"/>
    </location>
</feature>
<organism evidence="3 4">
    <name type="scientific">Nonomuraea maritima</name>
    <dbReference type="NCBI Taxonomy" id="683260"/>
    <lineage>
        <taxon>Bacteria</taxon>
        <taxon>Bacillati</taxon>
        <taxon>Actinomycetota</taxon>
        <taxon>Actinomycetes</taxon>
        <taxon>Streptosporangiales</taxon>
        <taxon>Streptosporangiaceae</taxon>
        <taxon>Nonomuraea</taxon>
    </lineage>
</organism>
<dbReference type="STRING" id="683260.SAMN05421874_10656"/>
<dbReference type="Proteomes" id="UP000198683">
    <property type="component" value="Unassembled WGS sequence"/>
</dbReference>
<dbReference type="PROSITE" id="PS51257">
    <property type="entry name" value="PROKAR_LIPOPROTEIN"/>
    <property type="match status" value="1"/>
</dbReference>
<sequence>MPGPPLRLALAAGLTVVTACGTAPQTVLPETAQPETTLPETTQPELGSPSPGSPAPDAAMSTAEVEVERGGTEPAVVKAVRYASHGTFDRLVVELDGGVPGYTVRWVDELVHDGSGRPADVSGGAFLQLTLFPARAHDEQGRLTWKGGPVYPAKLGNVSDVVRTGDFEAQVGVALVLGRKAPFKVTEMGSPNRLVIDVAH</sequence>
<accession>A0A1G9A5T5</accession>
<feature type="region of interest" description="Disordered" evidence="1">
    <location>
        <begin position="25"/>
        <end position="69"/>
    </location>
</feature>
<dbReference type="Pfam" id="PF24837">
    <property type="entry name" value="AMIN-like"/>
    <property type="match status" value="1"/>
</dbReference>
<feature type="domain" description="AMIN-like" evidence="2">
    <location>
        <begin position="76"/>
        <end position="200"/>
    </location>
</feature>
<evidence type="ECO:0000256" key="1">
    <source>
        <dbReference type="SAM" id="MobiDB-lite"/>
    </source>
</evidence>
<reference evidence="3 4" key="1">
    <citation type="submission" date="2016-10" db="EMBL/GenBank/DDBJ databases">
        <authorList>
            <person name="de Groot N.N."/>
        </authorList>
    </citation>
    <scope>NUCLEOTIDE SEQUENCE [LARGE SCALE GENOMIC DNA]</scope>
    <source>
        <strain evidence="3 4">CGMCC 4.5681</strain>
    </source>
</reference>